<dbReference type="NCBIfam" id="NF008442">
    <property type="entry name" value="PRK11288.1"/>
    <property type="match status" value="1"/>
</dbReference>
<dbReference type="InterPro" id="IPR003593">
    <property type="entry name" value="AAA+_ATPase"/>
</dbReference>
<evidence type="ECO:0000313" key="13">
    <source>
        <dbReference type="EMBL" id="GAK52015.1"/>
    </source>
</evidence>
<sequence length="496" mass="55328">MKNFLEFEHISKIFPGVKALDDISFGVAKGSVHGLVGENGAGKSTLLKILSGAYTPTSGDVMIGGQKHVFQTTRDALNAKIAIIYQELNLVPDMTVAENFMLGNYPKKSAFIDKRQMRQVAQKQIELLMEHFSPETKVKDLSIGQRQMIEIGKALLHNAEIIAFDEPTSSLSAREVTQLFKIIDNLKNQGKAIIYVSHRMEEIFKLCDTVTVFRDGKHIETFTDMSNVTHNVLVQRMVGREIKDVYGYRPRKTGETMFEVKNLRGKGLKKDVSFNVSRGEIVGFFGLVGAGRSELLKLLFGAERSTSGEIRVHGKPAAVSSPISAIRQGICLAPEDRKYEGIIPIRSVNENLNISCRRHFLRAGLFLDKKKERENTENFIKRLQIKTPSQEQLIGNLSGGNQQKVILARWLSEAVDVFLLDEPTRGIDVGAKYEIYQLMYQLAEEGKAVVFVSSDLPEVMGVADRVIVMRDGAITGEVPRAEVNQERILSMALPMA</sequence>
<evidence type="ECO:0000259" key="12">
    <source>
        <dbReference type="PROSITE" id="PS50893"/>
    </source>
</evidence>
<dbReference type="GO" id="GO:0005886">
    <property type="term" value="C:plasma membrane"/>
    <property type="evidence" value="ECO:0007669"/>
    <property type="project" value="UniProtKB-SubCell"/>
</dbReference>
<dbReference type="SMART" id="SM00382">
    <property type="entry name" value="AAA"/>
    <property type="match status" value="2"/>
</dbReference>
<feature type="domain" description="ABC transporter" evidence="12">
    <location>
        <begin position="5"/>
        <end position="240"/>
    </location>
</feature>
<gene>
    <name evidence="13" type="ORF">U14_03262</name>
</gene>
<evidence type="ECO:0000256" key="10">
    <source>
        <dbReference type="ARBA" id="ARBA00022967"/>
    </source>
</evidence>
<evidence type="ECO:0000256" key="11">
    <source>
        <dbReference type="ARBA" id="ARBA00023136"/>
    </source>
</evidence>
<feature type="domain" description="ABC transporter" evidence="12">
    <location>
        <begin position="240"/>
        <end position="496"/>
    </location>
</feature>
<evidence type="ECO:0000256" key="6">
    <source>
        <dbReference type="ARBA" id="ARBA00022597"/>
    </source>
</evidence>
<evidence type="ECO:0000256" key="8">
    <source>
        <dbReference type="ARBA" id="ARBA00022741"/>
    </source>
</evidence>
<keyword evidence="14" id="KW-1185">Reference proteome</keyword>
<dbReference type="Gene3D" id="3.40.50.300">
    <property type="entry name" value="P-loop containing nucleotide triphosphate hydrolases"/>
    <property type="match status" value="2"/>
</dbReference>
<dbReference type="SUPFAM" id="SSF52540">
    <property type="entry name" value="P-loop containing nucleoside triphosphate hydrolases"/>
    <property type="match status" value="2"/>
</dbReference>
<name>A0A081BNP9_9BACT</name>
<dbReference type="CDD" id="cd03215">
    <property type="entry name" value="ABC_Carb_Monos_II"/>
    <property type="match status" value="1"/>
</dbReference>
<dbReference type="Proteomes" id="UP000030700">
    <property type="component" value="Unassembled WGS sequence"/>
</dbReference>
<accession>A0A081BNP9</accession>
<dbReference type="PROSITE" id="PS50893">
    <property type="entry name" value="ABC_TRANSPORTER_2"/>
    <property type="match status" value="2"/>
</dbReference>
<evidence type="ECO:0000313" key="14">
    <source>
        <dbReference type="Proteomes" id="UP000030700"/>
    </source>
</evidence>
<dbReference type="EMBL" id="DF820458">
    <property type="protein sequence ID" value="GAK52015.1"/>
    <property type="molecule type" value="Genomic_DNA"/>
</dbReference>
<evidence type="ECO:0000256" key="7">
    <source>
        <dbReference type="ARBA" id="ARBA00022737"/>
    </source>
</evidence>
<dbReference type="InterPro" id="IPR027417">
    <property type="entry name" value="P-loop_NTPase"/>
</dbReference>
<organism evidence="13">
    <name type="scientific">Candidatus Moduliflexus flocculans</name>
    <dbReference type="NCBI Taxonomy" id="1499966"/>
    <lineage>
        <taxon>Bacteria</taxon>
        <taxon>Candidatus Moduliflexota</taxon>
        <taxon>Candidatus Moduliflexia</taxon>
        <taxon>Candidatus Moduliflexales</taxon>
        <taxon>Candidatus Moduliflexaceae</taxon>
    </lineage>
</organism>
<dbReference type="CDD" id="cd03216">
    <property type="entry name" value="ABC_Carb_Monos_I"/>
    <property type="match status" value="1"/>
</dbReference>
<dbReference type="FunFam" id="3.40.50.300:FF:000126">
    <property type="entry name" value="Galactose/methyl galactoside import ATP-binding protein MglA"/>
    <property type="match status" value="1"/>
</dbReference>
<keyword evidence="3" id="KW-0813">Transport</keyword>
<keyword evidence="9" id="KW-0067">ATP-binding</keyword>
<protein>
    <submittedName>
        <fullName evidence="13">ABC transporter</fullName>
    </submittedName>
</protein>
<reference evidence="13" key="1">
    <citation type="journal article" date="2015" name="PeerJ">
        <title>First genomic representation of candidate bacterial phylum KSB3 points to enhanced environmental sensing as a trigger of wastewater bulking.</title>
        <authorList>
            <person name="Sekiguchi Y."/>
            <person name="Ohashi A."/>
            <person name="Parks D.H."/>
            <person name="Yamauchi T."/>
            <person name="Tyson G.W."/>
            <person name="Hugenholtz P."/>
        </authorList>
    </citation>
    <scope>NUCLEOTIDE SEQUENCE [LARGE SCALE GENOMIC DNA]</scope>
</reference>
<dbReference type="HOGENOM" id="CLU_000604_92_3_0"/>
<evidence type="ECO:0000256" key="1">
    <source>
        <dbReference type="ARBA" id="ARBA00004202"/>
    </source>
</evidence>
<dbReference type="PANTHER" id="PTHR43790:SF6">
    <property type="entry name" value="ARABINOSE IMPORT ATP-BINDING PROTEIN ARAG"/>
    <property type="match status" value="1"/>
</dbReference>
<evidence type="ECO:0000256" key="4">
    <source>
        <dbReference type="ARBA" id="ARBA00022475"/>
    </source>
</evidence>
<keyword evidence="7" id="KW-0677">Repeat</keyword>
<dbReference type="PANTHER" id="PTHR43790">
    <property type="entry name" value="CARBOHYDRATE TRANSPORT ATP-BINDING PROTEIN MG119-RELATED"/>
    <property type="match status" value="1"/>
</dbReference>
<dbReference type="InterPro" id="IPR017871">
    <property type="entry name" value="ABC_transporter-like_CS"/>
</dbReference>
<keyword evidence="5" id="KW-0997">Cell inner membrane</keyword>
<keyword evidence="8" id="KW-0547">Nucleotide-binding</keyword>
<proteinExistence type="predicted"/>
<keyword evidence="10" id="KW-1278">Translocase</keyword>
<evidence type="ECO:0000256" key="5">
    <source>
        <dbReference type="ARBA" id="ARBA00022519"/>
    </source>
</evidence>
<dbReference type="PROSITE" id="PS00211">
    <property type="entry name" value="ABC_TRANSPORTER_1"/>
    <property type="match status" value="1"/>
</dbReference>
<comment type="subcellular location">
    <subcellularLocation>
        <location evidence="2">Cell inner membrane</location>
    </subcellularLocation>
    <subcellularLocation>
        <location evidence="1">Cell membrane</location>
        <topology evidence="1">Peripheral membrane protein</topology>
    </subcellularLocation>
</comment>
<keyword evidence="6" id="KW-0762">Sugar transport</keyword>
<dbReference type="STRING" id="1499966.U14_03262"/>
<dbReference type="GO" id="GO:0005524">
    <property type="term" value="F:ATP binding"/>
    <property type="evidence" value="ECO:0007669"/>
    <property type="project" value="UniProtKB-KW"/>
</dbReference>
<dbReference type="GO" id="GO:0016887">
    <property type="term" value="F:ATP hydrolysis activity"/>
    <property type="evidence" value="ECO:0007669"/>
    <property type="project" value="InterPro"/>
</dbReference>
<dbReference type="InterPro" id="IPR050107">
    <property type="entry name" value="ABC_carbohydrate_import_ATPase"/>
</dbReference>
<keyword evidence="11" id="KW-0472">Membrane</keyword>
<evidence type="ECO:0000256" key="2">
    <source>
        <dbReference type="ARBA" id="ARBA00004533"/>
    </source>
</evidence>
<keyword evidence="4" id="KW-1003">Cell membrane</keyword>
<dbReference type="InterPro" id="IPR003439">
    <property type="entry name" value="ABC_transporter-like_ATP-bd"/>
</dbReference>
<dbReference type="FunFam" id="3.40.50.300:FF:000127">
    <property type="entry name" value="Ribose import ATP-binding protein RbsA"/>
    <property type="match status" value="1"/>
</dbReference>
<dbReference type="GO" id="GO:0015749">
    <property type="term" value="P:monosaccharide transmembrane transport"/>
    <property type="evidence" value="ECO:0007669"/>
    <property type="project" value="UniProtKB-ARBA"/>
</dbReference>
<evidence type="ECO:0000256" key="3">
    <source>
        <dbReference type="ARBA" id="ARBA00022448"/>
    </source>
</evidence>
<evidence type="ECO:0000256" key="9">
    <source>
        <dbReference type="ARBA" id="ARBA00022840"/>
    </source>
</evidence>
<dbReference type="Pfam" id="PF00005">
    <property type="entry name" value="ABC_tran"/>
    <property type="match status" value="2"/>
</dbReference>
<dbReference type="AlphaFoldDB" id="A0A081BNP9"/>